<sequence>MSSLGQAETGDQSRAPRSSAINNPMKKYMGKAQGPDSLRAWIVAIFAVLYVFFGWCAFSSTPVLYVALMKANPHLTRELASWPFTIMACCSFTGSAIYGGLINYIAEQHLLLIGAIFTSAALFVASFFTHDVFVLSLTLGIVHGIGLACTTCIPSAVISQHFIKYRASAMSLFSIAASLTGIIYPPLATWLFELYSLSGLLLILSGICLNQVLSGIVCKAAIWKPALQEMARMTAVNTSTEIVGKTERSKNSQGFCSWLLVNTCITNALANFIMFALVLIVIDFETDNGFESALGASLVVVLSFGWLVASIVVGPIVDQGENYDRYVILSSCLIQFAGLLLMVFLKGEYWWQFIGCFLVGWGQGSRGFLMFVMLSKRYPPSRAVLAFATMNLSCFAPFLLRTPLIGLIRDNLGHYDYLIHIFEAINLLLAIDWLIMSIRK</sequence>
<name>A0A1V9XVN0_9ACAR</name>
<evidence type="ECO:0000313" key="3">
    <source>
        <dbReference type="EMBL" id="OQR77540.1"/>
    </source>
</evidence>
<feature type="transmembrane region" description="Helical" evidence="2">
    <location>
        <begin position="80"/>
        <end position="98"/>
    </location>
</feature>
<gene>
    <name evidence="3" type="ORF">BIW11_07022</name>
</gene>
<feature type="transmembrane region" description="Helical" evidence="2">
    <location>
        <begin position="350"/>
        <end position="372"/>
    </location>
</feature>
<evidence type="ECO:0000256" key="1">
    <source>
        <dbReference type="SAM" id="MobiDB-lite"/>
    </source>
</evidence>
<evidence type="ECO:0000313" key="4">
    <source>
        <dbReference type="Proteomes" id="UP000192247"/>
    </source>
</evidence>
<evidence type="ECO:0000256" key="2">
    <source>
        <dbReference type="SAM" id="Phobius"/>
    </source>
</evidence>
<feature type="transmembrane region" description="Helical" evidence="2">
    <location>
        <begin position="255"/>
        <end position="282"/>
    </location>
</feature>
<proteinExistence type="predicted"/>
<feature type="transmembrane region" description="Helical" evidence="2">
    <location>
        <begin position="169"/>
        <end position="187"/>
    </location>
</feature>
<feature type="transmembrane region" description="Helical" evidence="2">
    <location>
        <begin position="110"/>
        <end position="128"/>
    </location>
</feature>
<dbReference type="Gene3D" id="1.20.1250.20">
    <property type="entry name" value="MFS general substrate transporter like domains"/>
    <property type="match status" value="2"/>
</dbReference>
<dbReference type="InParanoid" id="A0A1V9XVN0"/>
<dbReference type="EMBL" id="MNPL01003406">
    <property type="protein sequence ID" value="OQR77540.1"/>
    <property type="molecule type" value="Genomic_DNA"/>
</dbReference>
<keyword evidence="2" id="KW-0812">Transmembrane</keyword>
<keyword evidence="4" id="KW-1185">Reference proteome</keyword>
<organism evidence="3 4">
    <name type="scientific">Tropilaelaps mercedesae</name>
    <dbReference type="NCBI Taxonomy" id="418985"/>
    <lineage>
        <taxon>Eukaryota</taxon>
        <taxon>Metazoa</taxon>
        <taxon>Ecdysozoa</taxon>
        <taxon>Arthropoda</taxon>
        <taxon>Chelicerata</taxon>
        <taxon>Arachnida</taxon>
        <taxon>Acari</taxon>
        <taxon>Parasitiformes</taxon>
        <taxon>Mesostigmata</taxon>
        <taxon>Gamasina</taxon>
        <taxon>Dermanyssoidea</taxon>
        <taxon>Laelapidae</taxon>
        <taxon>Tropilaelaps</taxon>
    </lineage>
</organism>
<accession>A0A1V9XVN0</accession>
<dbReference type="OrthoDB" id="6499973at2759"/>
<protein>
    <submittedName>
        <fullName evidence="3">Monocarboxylate transporter 2-like</fullName>
    </submittedName>
</protein>
<dbReference type="AlphaFoldDB" id="A0A1V9XVN0"/>
<keyword evidence="2" id="KW-0472">Membrane</keyword>
<feature type="transmembrane region" description="Helical" evidence="2">
    <location>
        <begin position="294"/>
        <end position="314"/>
    </location>
</feature>
<dbReference type="GO" id="GO:0008028">
    <property type="term" value="F:monocarboxylic acid transmembrane transporter activity"/>
    <property type="evidence" value="ECO:0007669"/>
    <property type="project" value="TreeGrafter"/>
</dbReference>
<feature type="compositionally biased region" description="Polar residues" evidence="1">
    <location>
        <begin position="1"/>
        <end position="22"/>
    </location>
</feature>
<dbReference type="InterPro" id="IPR011701">
    <property type="entry name" value="MFS"/>
</dbReference>
<keyword evidence="2" id="KW-1133">Transmembrane helix</keyword>
<reference evidence="3 4" key="1">
    <citation type="journal article" date="2017" name="Gigascience">
        <title>Draft genome of the honey bee ectoparasitic mite, Tropilaelaps mercedesae, is shaped by the parasitic life history.</title>
        <authorList>
            <person name="Dong X."/>
            <person name="Armstrong S.D."/>
            <person name="Xia D."/>
            <person name="Makepeace B.L."/>
            <person name="Darby A.C."/>
            <person name="Kadowaki T."/>
        </authorList>
    </citation>
    <scope>NUCLEOTIDE SEQUENCE [LARGE SCALE GENOMIC DNA]</scope>
    <source>
        <strain evidence="3">Wuxi-XJTLU</strain>
    </source>
</reference>
<feature type="transmembrane region" description="Helical" evidence="2">
    <location>
        <begin position="134"/>
        <end position="157"/>
    </location>
</feature>
<dbReference type="PANTHER" id="PTHR11360:SF303">
    <property type="entry name" value="MAJOR FACILITATOR SUPERFAMILY (MFS) PROFILE DOMAIN-CONTAINING PROTEIN"/>
    <property type="match status" value="1"/>
</dbReference>
<feature type="transmembrane region" description="Helical" evidence="2">
    <location>
        <begin position="41"/>
        <end position="68"/>
    </location>
</feature>
<feature type="transmembrane region" description="Helical" evidence="2">
    <location>
        <begin position="199"/>
        <end position="223"/>
    </location>
</feature>
<feature type="transmembrane region" description="Helical" evidence="2">
    <location>
        <begin position="326"/>
        <end position="344"/>
    </location>
</feature>
<feature type="transmembrane region" description="Helical" evidence="2">
    <location>
        <begin position="417"/>
        <end position="435"/>
    </location>
</feature>
<dbReference type="Pfam" id="PF07690">
    <property type="entry name" value="MFS_1"/>
    <property type="match status" value="1"/>
</dbReference>
<comment type="caution">
    <text evidence="3">The sequence shown here is derived from an EMBL/GenBank/DDBJ whole genome shotgun (WGS) entry which is preliminary data.</text>
</comment>
<dbReference type="SUPFAM" id="SSF103473">
    <property type="entry name" value="MFS general substrate transporter"/>
    <property type="match status" value="1"/>
</dbReference>
<dbReference type="PANTHER" id="PTHR11360">
    <property type="entry name" value="MONOCARBOXYLATE TRANSPORTER"/>
    <property type="match status" value="1"/>
</dbReference>
<feature type="region of interest" description="Disordered" evidence="1">
    <location>
        <begin position="1"/>
        <end position="24"/>
    </location>
</feature>
<dbReference type="InterPro" id="IPR050327">
    <property type="entry name" value="Proton-linked_MCT"/>
</dbReference>
<feature type="transmembrane region" description="Helical" evidence="2">
    <location>
        <begin position="384"/>
        <end position="405"/>
    </location>
</feature>
<dbReference type="InterPro" id="IPR036259">
    <property type="entry name" value="MFS_trans_sf"/>
</dbReference>
<dbReference type="Proteomes" id="UP000192247">
    <property type="component" value="Unassembled WGS sequence"/>
</dbReference>